<name>A0ABT2QCM6_9EURY</name>
<dbReference type="PRINTS" id="PR01607">
    <property type="entry name" value="APYRASEFAMLY"/>
</dbReference>
<evidence type="ECO:0000256" key="1">
    <source>
        <dbReference type="SAM" id="MobiDB-lite"/>
    </source>
</evidence>
<dbReference type="Pfam" id="PF02872">
    <property type="entry name" value="5_nucleotid_C"/>
    <property type="match status" value="1"/>
</dbReference>
<feature type="region of interest" description="Disordered" evidence="1">
    <location>
        <begin position="107"/>
        <end position="142"/>
    </location>
</feature>
<organism evidence="3 4">
    <name type="scientific">Natronoglomus mannanivorans</name>
    <dbReference type="NCBI Taxonomy" id="2979990"/>
    <lineage>
        <taxon>Archaea</taxon>
        <taxon>Methanobacteriati</taxon>
        <taxon>Methanobacteriota</taxon>
        <taxon>Stenosarchaea group</taxon>
        <taxon>Halobacteria</taxon>
        <taxon>Halobacteriales</taxon>
        <taxon>Natrialbaceae</taxon>
        <taxon>Natronoglomus</taxon>
    </lineage>
</organism>
<evidence type="ECO:0000313" key="3">
    <source>
        <dbReference type="EMBL" id="MCU4972671.1"/>
    </source>
</evidence>
<dbReference type="Proteomes" id="UP001320972">
    <property type="component" value="Unassembled WGS sequence"/>
</dbReference>
<reference evidence="3 4" key="1">
    <citation type="submission" date="2022-09" db="EMBL/GenBank/DDBJ databases">
        <title>Enrichment on poylsaccharides allowed isolation of novel metabolic and taxonomic groups of Haloarchaea.</title>
        <authorList>
            <person name="Sorokin D.Y."/>
            <person name="Elcheninov A.G."/>
            <person name="Khizhniak T.V."/>
            <person name="Kolganova T.V."/>
            <person name="Kublanov I.V."/>
        </authorList>
    </citation>
    <scope>NUCLEOTIDE SEQUENCE [LARGE SCALE GENOMIC DNA]</scope>
    <source>
        <strain evidence="3 4">AArc-m2/3/4</strain>
    </source>
</reference>
<proteinExistence type="predicted"/>
<evidence type="ECO:0000259" key="2">
    <source>
        <dbReference type="Pfam" id="PF02872"/>
    </source>
</evidence>
<dbReference type="InterPro" id="IPR036907">
    <property type="entry name" value="5'-Nucleotdase_C_sf"/>
</dbReference>
<comment type="caution">
    <text evidence="3">The sequence shown here is derived from an EMBL/GenBank/DDBJ whole genome shotgun (WGS) entry which is preliminary data.</text>
</comment>
<keyword evidence="4" id="KW-1185">Reference proteome</keyword>
<dbReference type="RefSeq" id="WP_338007492.1">
    <property type="nucleotide sequence ID" value="NZ_JAOPKB010000003.1"/>
</dbReference>
<feature type="compositionally biased region" description="Basic and acidic residues" evidence="1">
    <location>
        <begin position="115"/>
        <end position="134"/>
    </location>
</feature>
<sequence length="481" mass="52402">MAFAPAPAARLLHYSDLETACDDPECLGRLVGTIAAHRTEDTVVAGTGDTLAPSVLSLETDGRHALELFEAVQPDVETLGNHDFDRGAEALRSVVHDSPQTWVNANVFAPGSDEPEPRDRSDGEVTRVATHPDDEPFPGTTPTTVLELERADLRVGFVGVSDPASSIPPSVPVAAPVDAVREAATDCPDVDRFVVLAHLRDDSARAVATLENVDVVLAGHVHRETCEYVDGTLFVRPGATGRVVWDVDLETLEARQLDVTDGPIDRPVMDRFETLREETGLAEVVAQVDEPLPRERERCFDGECRLGPLVADAYRWATDADVGYVDTRSLREGPPLSGDVTVADLVGVVPFDAPLFVLEVPGAVLRELLEDTIVAGERYDGRDRDLLWGQVSGVRGVWGEHERTVGDVLIRGEPLEADANYEVATSGYVVASDEFPAVDRSFATRAWGVQYEALVEYVRRVGLEVEPDHRLEFPRSVSEFD</sequence>
<dbReference type="InterPro" id="IPR029052">
    <property type="entry name" value="Metallo-depent_PP-like"/>
</dbReference>
<dbReference type="EMBL" id="JAOPKB010000003">
    <property type="protein sequence ID" value="MCU4972671.1"/>
    <property type="molecule type" value="Genomic_DNA"/>
</dbReference>
<dbReference type="Gene3D" id="3.60.21.10">
    <property type="match status" value="1"/>
</dbReference>
<dbReference type="Gene3D" id="3.90.780.10">
    <property type="entry name" value="5'-Nucleotidase, C-terminal domain"/>
    <property type="match status" value="1"/>
</dbReference>
<evidence type="ECO:0000313" key="4">
    <source>
        <dbReference type="Proteomes" id="UP001320972"/>
    </source>
</evidence>
<dbReference type="InterPro" id="IPR008334">
    <property type="entry name" value="5'-Nucleotdase_C"/>
</dbReference>
<accession>A0ABT2QCM6</accession>
<dbReference type="SUPFAM" id="SSF56300">
    <property type="entry name" value="Metallo-dependent phosphatases"/>
    <property type="match status" value="1"/>
</dbReference>
<feature type="domain" description="5'-Nucleotidase C-terminal" evidence="2">
    <location>
        <begin position="284"/>
        <end position="438"/>
    </location>
</feature>
<protein>
    <submittedName>
        <fullName evidence="3">Bifunctional metallophosphatase/5'-nucleotidase</fullName>
    </submittedName>
</protein>
<gene>
    <name evidence="3" type="ORF">OB955_07955</name>
</gene>
<dbReference type="PANTHER" id="PTHR11575:SF24">
    <property type="entry name" value="5'-NUCLEOTIDASE"/>
    <property type="match status" value="1"/>
</dbReference>
<dbReference type="PANTHER" id="PTHR11575">
    <property type="entry name" value="5'-NUCLEOTIDASE-RELATED"/>
    <property type="match status" value="1"/>
</dbReference>
<dbReference type="InterPro" id="IPR006179">
    <property type="entry name" value="5_nucleotidase/apyrase"/>
</dbReference>
<dbReference type="SUPFAM" id="SSF55816">
    <property type="entry name" value="5'-nucleotidase (syn. UDP-sugar hydrolase), C-terminal domain"/>
    <property type="match status" value="1"/>
</dbReference>